<keyword evidence="2" id="KW-1185">Reference proteome</keyword>
<dbReference type="KEGG" id="sur:STAUR_5082"/>
<dbReference type="STRING" id="378806.STAUR_5082"/>
<name>E3FI64_STIAD</name>
<organism evidence="1 2">
    <name type="scientific">Stigmatella aurantiaca (strain DW4/3-1)</name>
    <dbReference type="NCBI Taxonomy" id="378806"/>
    <lineage>
        <taxon>Bacteria</taxon>
        <taxon>Pseudomonadati</taxon>
        <taxon>Myxococcota</taxon>
        <taxon>Myxococcia</taxon>
        <taxon>Myxococcales</taxon>
        <taxon>Cystobacterineae</taxon>
        <taxon>Archangiaceae</taxon>
        <taxon>Stigmatella</taxon>
    </lineage>
</organism>
<accession>E3FI64</accession>
<reference evidence="1 2" key="1">
    <citation type="journal article" date="2011" name="Mol. Biol. Evol.">
        <title>Comparative genomic analysis of fruiting body formation in Myxococcales.</title>
        <authorList>
            <person name="Huntley S."/>
            <person name="Hamann N."/>
            <person name="Wegener-Feldbrugge S."/>
            <person name="Treuner-Lange A."/>
            <person name="Kube M."/>
            <person name="Reinhardt R."/>
            <person name="Klages S."/>
            <person name="Muller R."/>
            <person name="Ronning C.M."/>
            <person name="Nierman W.C."/>
            <person name="Sogaard-Andersen L."/>
        </authorList>
    </citation>
    <scope>NUCLEOTIDE SEQUENCE [LARGE SCALE GENOMIC DNA]</scope>
    <source>
        <strain evidence="1 2">DW4/3-1</strain>
    </source>
</reference>
<dbReference type="AlphaFoldDB" id="E3FI64"/>
<evidence type="ECO:0000313" key="2">
    <source>
        <dbReference type="Proteomes" id="UP000001351"/>
    </source>
</evidence>
<proteinExistence type="predicted"/>
<gene>
    <name evidence="1" type="ordered locus">STAUR_5082</name>
</gene>
<sequence length="60" mass="6696">MIGEGPNICLWCFRYPGLDIIELGNLSSEMCHMVSFTSCLVDPSLRAPLQEHPNFLNDLG</sequence>
<dbReference type="HOGENOM" id="CLU_2939591_0_0_7"/>
<dbReference type="Proteomes" id="UP000001351">
    <property type="component" value="Chromosome"/>
</dbReference>
<evidence type="ECO:0000313" key="1">
    <source>
        <dbReference type="EMBL" id="ADO72854.1"/>
    </source>
</evidence>
<protein>
    <submittedName>
        <fullName evidence="1">Uncharacterized protein</fullName>
    </submittedName>
</protein>
<dbReference type="EMBL" id="CP002271">
    <property type="protein sequence ID" value="ADO72854.1"/>
    <property type="molecule type" value="Genomic_DNA"/>
</dbReference>